<dbReference type="Pfam" id="PF17921">
    <property type="entry name" value="Integrase_H2C2"/>
    <property type="match status" value="1"/>
</dbReference>
<name>A0ABM5J2L6_DRORH</name>
<reference evidence="3" key="2">
    <citation type="submission" date="2025-05" db="UniProtKB">
        <authorList>
            <consortium name="EnsemblMetazoa"/>
        </authorList>
    </citation>
    <scope>IDENTIFICATION</scope>
</reference>
<organism evidence="3 4">
    <name type="scientific">Drosophila rhopaloa</name>
    <name type="common">Fruit fly</name>
    <dbReference type="NCBI Taxonomy" id="1041015"/>
    <lineage>
        <taxon>Eukaryota</taxon>
        <taxon>Metazoa</taxon>
        <taxon>Ecdysozoa</taxon>
        <taxon>Arthropoda</taxon>
        <taxon>Hexapoda</taxon>
        <taxon>Insecta</taxon>
        <taxon>Pterygota</taxon>
        <taxon>Neoptera</taxon>
        <taxon>Endopterygota</taxon>
        <taxon>Diptera</taxon>
        <taxon>Brachycera</taxon>
        <taxon>Muscomorpha</taxon>
        <taxon>Ephydroidea</taxon>
        <taxon>Drosophilidae</taxon>
        <taxon>Drosophila</taxon>
        <taxon>Sophophora</taxon>
    </lineage>
</organism>
<accession>A0ABM5J2L6</accession>
<reference evidence="4" key="1">
    <citation type="journal article" date="2021" name="Elife">
        <title>Highly contiguous assemblies of 101 drosophilid genomes.</title>
        <authorList>
            <person name="Kim B.Y."/>
            <person name="Wang J.R."/>
            <person name="Miller D.E."/>
            <person name="Barmina O."/>
            <person name="Delaney E."/>
            <person name="Thompson A."/>
            <person name="Comeault A.A."/>
            <person name="Peede D."/>
            <person name="D'Agostino E.R."/>
            <person name="Pelaez J."/>
            <person name="Aguilar J.M."/>
            <person name="Haji D."/>
            <person name="Matsunaga T."/>
            <person name="Armstrong E.E."/>
            <person name="Zych M."/>
            <person name="Ogawa Y."/>
            <person name="Stamenkovic-Radak M."/>
            <person name="Jelic M."/>
            <person name="Veselinovic M.S."/>
            <person name="Tanaskovic M."/>
            <person name="Eric P."/>
            <person name="Gao J.J."/>
            <person name="Katoh T.K."/>
            <person name="Toda M.J."/>
            <person name="Watabe H."/>
            <person name="Watada M."/>
            <person name="Davis J.S."/>
            <person name="Moyle L.C."/>
            <person name="Manoli G."/>
            <person name="Bertolini E."/>
            <person name="Kostal V."/>
            <person name="Hawley R.S."/>
            <person name="Takahashi A."/>
            <person name="Jones C.D."/>
            <person name="Price D.K."/>
            <person name="Whiteman N."/>
            <person name="Kopp A."/>
            <person name="Matute D.R."/>
            <person name="Petrov D.A."/>
        </authorList>
    </citation>
    <scope>NUCLEOTIDE SEQUENCE [LARGE SCALE GENOMIC DNA]</scope>
</reference>
<evidence type="ECO:0000256" key="1">
    <source>
        <dbReference type="ARBA" id="ARBA00012493"/>
    </source>
</evidence>
<dbReference type="InterPro" id="IPR012337">
    <property type="entry name" value="RNaseH-like_sf"/>
</dbReference>
<dbReference type="InterPro" id="IPR001584">
    <property type="entry name" value="Integrase_cat-core"/>
</dbReference>
<dbReference type="EnsemblMetazoa" id="XM_044457129.1">
    <property type="protein sequence ID" value="XP_044313064.1"/>
    <property type="gene ID" value="LOC123037251"/>
</dbReference>
<dbReference type="PANTHER" id="PTHR37984:SF5">
    <property type="entry name" value="PROTEIN NYNRIN-LIKE"/>
    <property type="match status" value="1"/>
</dbReference>
<dbReference type="GeneID" id="123037251"/>
<dbReference type="RefSeq" id="XP_044313064.1">
    <property type="nucleotide sequence ID" value="XM_044457129.1"/>
</dbReference>
<dbReference type="PANTHER" id="PTHR37984">
    <property type="entry name" value="PROTEIN CBG26694"/>
    <property type="match status" value="1"/>
</dbReference>
<dbReference type="Gene3D" id="3.30.420.10">
    <property type="entry name" value="Ribonuclease H-like superfamily/Ribonuclease H"/>
    <property type="match status" value="1"/>
</dbReference>
<dbReference type="InterPro" id="IPR050951">
    <property type="entry name" value="Retrovirus_Pol_polyprotein"/>
</dbReference>
<evidence type="ECO:0000313" key="3">
    <source>
        <dbReference type="EnsemblMetazoa" id="XP_044313064.1"/>
    </source>
</evidence>
<evidence type="ECO:0000313" key="4">
    <source>
        <dbReference type="Proteomes" id="UP001652680"/>
    </source>
</evidence>
<dbReference type="Proteomes" id="UP001652680">
    <property type="component" value="Unassembled WGS sequence"/>
</dbReference>
<dbReference type="Gene3D" id="1.10.340.70">
    <property type="match status" value="1"/>
</dbReference>
<feature type="domain" description="Integrase catalytic" evidence="2">
    <location>
        <begin position="109"/>
        <end position="177"/>
    </location>
</feature>
<evidence type="ECO:0000259" key="2">
    <source>
        <dbReference type="PROSITE" id="PS50994"/>
    </source>
</evidence>
<dbReference type="InterPro" id="IPR041588">
    <property type="entry name" value="Integrase_H2C2"/>
</dbReference>
<dbReference type="InterPro" id="IPR036397">
    <property type="entry name" value="RNaseH_sf"/>
</dbReference>
<keyword evidence="4" id="KW-1185">Reference proteome</keyword>
<sequence length="177" mass="20021">MNEDSVAATEASQGLLVDLESPAFRSSDYVSLMERIRANEDKLSDLKPLASHGGIHKTLERVRKYYYWPSLVKDVKVHVLACETKAAIKIQRPPMGVPAESQRFFQKLYIDFLAVKKLTADVVIKYLQEDLFLTFGVPETIISDNGSQFKAEIFQKFLRVNKILHTLTAVYSPQANA</sequence>
<dbReference type="SUPFAM" id="SSF53098">
    <property type="entry name" value="Ribonuclease H-like"/>
    <property type="match status" value="1"/>
</dbReference>
<dbReference type="EC" id="2.7.7.49" evidence="1"/>
<protein>
    <recommendedName>
        <fullName evidence="1">RNA-directed DNA polymerase</fullName>
        <ecNumber evidence="1">2.7.7.49</ecNumber>
    </recommendedName>
</protein>
<dbReference type="PROSITE" id="PS50994">
    <property type="entry name" value="INTEGRASE"/>
    <property type="match status" value="1"/>
</dbReference>
<proteinExistence type="predicted"/>